<dbReference type="AlphaFoldDB" id="A0ABD3AFK1"/>
<dbReference type="Proteomes" id="UP001630127">
    <property type="component" value="Unassembled WGS sequence"/>
</dbReference>
<evidence type="ECO:0000313" key="2">
    <source>
        <dbReference type="Proteomes" id="UP001630127"/>
    </source>
</evidence>
<keyword evidence="2" id="KW-1185">Reference proteome</keyword>
<evidence type="ECO:0000313" key="1">
    <source>
        <dbReference type="EMBL" id="KAL3529247.1"/>
    </source>
</evidence>
<sequence length="74" mass="8318">MPSKVGWLSIGSEMVVEPGKELGVPCCEGQDITRVPDPDDWGKGLFPRWGMLKEESQGDNREVEVPLRWPEFSC</sequence>
<protein>
    <submittedName>
        <fullName evidence="1">Uncharacterized protein</fullName>
    </submittedName>
</protein>
<name>A0ABD3AFK1_9GENT</name>
<organism evidence="1 2">
    <name type="scientific">Cinchona calisaya</name>
    <dbReference type="NCBI Taxonomy" id="153742"/>
    <lineage>
        <taxon>Eukaryota</taxon>
        <taxon>Viridiplantae</taxon>
        <taxon>Streptophyta</taxon>
        <taxon>Embryophyta</taxon>
        <taxon>Tracheophyta</taxon>
        <taxon>Spermatophyta</taxon>
        <taxon>Magnoliopsida</taxon>
        <taxon>eudicotyledons</taxon>
        <taxon>Gunneridae</taxon>
        <taxon>Pentapetalae</taxon>
        <taxon>asterids</taxon>
        <taxon>lamiids</taxon>
        <taxon>Gentianales</taxon>
        <taxon>Rubiaceae</taxon>
        <taxon>Cinchonoideae</taxon>
        <taxon>Cinchoneae</taxon>
        <taxon>Cinchona</taxon>
    </lineage>
</organism>
<accession>A0ABD3AFK1</accession>
<dbReference type="EMBL" id="JBJUIK010000004">
    <property type="protein sequence ID" value="KAL3529247.1"/>
    <property type="molecule type" value="Genomic_DNA"/>
</dbReference>
<reference evidence="1 2" key="1">
    <citation type="submission" date="2024-11" db="EMBL/GenBank/DDBJ databases">
        <title>A near-complete genome assembly of Cinchona calisaya.</title>
        <authorList>
            <person name="Lian D.C."/>
            <person name="Zhao X.W."/>
            <person name="Wei L."/>
        </authorList>
    </citation>
    <scope>NUCLEOTIDE SEQUENCE [LARGE SCALE GENOMIC DNA]</scope>
    <source>
        <tissue evidence="1">Nenye</tissue>
    </source>
</reference>
<proteinExistence type="predicted"/>
<gene>
    <name evidence="1" type="ORF">ACH5RR_008569</name>
</gene>
<comment type="caution">
    <text evidence="1">The sequence shown here is derived from an EMBL/GenBank/DDBJ whole genome shotgun (WGS) entry which is preliminary data.</text>
</comment>